<name>A0A6J0BI53_NEOLC</name>
<dbReference type="SMART" id="SM01273">
    <property type="entry name" value="Mago-bind"/>
    <property type="match status" value="1"/>
</dbReference>
<reference evidence="6" key="1">
    <citation type="submission" date="2025-08" db="UniProtKB">
        <authorList>
            <consortium name="RefSeq"/>
        </authorList>
    </citation>
    <scope>IDENTIFICATION</scope>
    <source>
        <tissue evidence="6">Thorax and Abdomen</tissue>
    </source>
</reference>
<comment type="similarity">
    <text evidence="1">Belongs to the pym family.</text>
</comment>
<evidence type="ECO:0000259" key="4">
    <source>
        <dbReference type="SMART" id="SM01273"/>
    </source>
</evidence>
<dbReference type="PANTHER" id="PTHR22959:SF0">
    <property type="entry name" value="PARTNER OF Y14 AND MAGO"/>
    <property type="match status" value="1"/>
</dbReference>
<feature type="compositionally biased region" description="Polar residues" evidence="3">
    <location>
        <begin position="1"/>
        <end position="11"/>
    </location>
</feature>
<keyword evidence="5" id="KW-1185">Reference proteome</keyword>
<proteinExistence type="inferred from homology"/>
<feature type="region of interest" description="Disordered" evidence="3">
    <location>
        <begin position="1"/>
        <end position="38"/>
    </location>
</feature>
<evidence type="ECO:0000313" key="5">
    <source>
        <dbReference type="Proteomes" id="UP000829291"/>
    </source>
</evidence>
<dbReference type="Proteomes" id="UP000829291">
    <property type="component" value="Chromosome 2"/>
</dbReference>
<dbReference type="RefSeq" id="XP_015513433.2">
    <property type="nucleotide sequence ID" value="XM_015657947.2"/>
</dbReference>
<dbReference type="GO" id="GO:0005737">
    <property type="term" value="C:cytoplasm"/>
    <property type="evidence" value="ECO:0007669"/>
    <property type="project" value="TreeGrafter"/>
</dbReference>
<organism evidence="6">
    <name type="scientific">Neodiprion lecontei</name>
    <name type="common">Redheaded pine sawfly</name>
    <dbReference type="NCBI Taxonomy" id="441921"/>
    <lineage>
        <taxon>Eukaryota</taxon>
        <taxon>Metazoa</taxon>
        <taxon>Ecdysozoa</taxon>
        <taxon>Arthropoda</taxon>
        <taxon>Hexapoda</taxon>
        <taxon>Insecta</taxon>
        <taxon>Pterygota</taxon>
        <taxon>Neoptera</taxon>
        <taxon>Endopterygota</taxon>
        <taxon>Hymenoptera</taxon>
        <taxon>Tenthredinoidea</taxon>
        <taxon>Diprionidae</taxon>
        <taxon>Diprioninae</taxon>
        <taxon>Neodiprion</taxon>
    </lineage>
</organism>
<evidence type="ECO:0000256" key="3">
    <source>
        <dbReference type="SAM" id="MobiDB-lite"/>
    </source>
</evidence>
<feature type="compositionally biased region" description="Polar residues" evidence="3">
    <location>
        <begin position="136"/>
        <end position="157"/>
    </location>
</feature>
<dbReference type="InterPro" id="IPR039333">
    <property type="entry name" value="PYM1"/>
</dbReference>
<feature type="region of interest" description="Disordered" evidence="3">
    <location>
        <begin position="74"/>
        <end position="159"/>
    </location>
</feature>
<evidence type="ECO:0000313" key="6">
    <source>
        <dbReference type="RefSeq" id="XP_015513433.2"/>
    </source>
</evidence>
<accession>A0A6J0BI53</accession>
<dbReference type="Pfam" id="PF09282">
    <property type="entry name" value="Mago-bind"/>
    <property type="match status" value="1"/>
</dbReference>
<dbReference type="OrthoDB" id="21625at2759"/>
<dbReference type="GO" id="GO:0035145">
    <property type="term" value="C:exon-exon junction complex"/>
    <property type="evidence" value="ECO:0007669"/>
    <property type="project" value="TreeGrafter"/>
</dbReference>
<feature type="domain" description="WIBG Mago-binding" evidence="4">
    <location>
        <begin position="11"/>
        <end position="37"/>
    </location>
</feature>
<dbReference type="InterPro" id="IPR015362">
    <property type="entry name" value="WIBG_mago-bd"/>
</dbReference>
<dbReference type="SUPFAM" id="SSF101931">
    <property type="entry name" value="Pym (Within the bgcn gene intron protein, WIBG), N-terminal domain"/>
    <property type="match status" value="1"/>
</dbReference>
<dbReference type="FunCoup" id="A0A6J0BI53">
    <property type="interactions" value="1327"/>
</dbReference>
<evidence type="ECO:0000256" key="1">
    <source>
        <dbReference type="ARBA" id="ARBA00009394"/>
    </source>
</evidence>
<gene>
    <name evidence="6" type="primary">LOC107219662</name>
</gene>
<dbReference type="GO" id="GO:0003723">
    <property type="term" value="F:RNA binding"/>
    <property type="evidence" value="ECO:0007669"/>
    <property type="project" value="TreeGrafter"/>
</dbReference>
<sequence length="212" mass="23776">MASTDTKNDQGGSFIPASQRPDGTWRKQRRVRDGYIPQEEVPLYESKGRQFSRNRPSYPVGMTAEFVAAHKARREAEAAKSAQIPGLVKANDNKKKKKKSKSKAVDAVTEGLSKTTISPPVVENGKSAKPKCQKKPVTNDTNVIPTPSNSLPTQNTDPAKRLKNLKKKLREIETIEQKIKSGELKILERELYDKVMRKTEVLKDIEQLEANH</sequence>
<dbReference type="PANTHER" id="PTHR22959">
    <property type="entry name" value="PYM PROTEIN"/>
    <property type="match status" value="1"/>
</dbReference>
<dbReference type="InterPro" id="IPR036348">
    <property type="entry name" value="WIBG_N_sf"/>
</dbReference>
<dbReference type="KEGG" id="nlo:107219662"/>
<dbReference type="GO" id="GO:1903259">
    <property type="term" value="P:exon-exon junction complex disassembly"/>
    <property type="evidence" value="ECO:0007669"/>
    <property type="project" value="InterPro"/>
</dbReference>
<dbReference type="GeneID" id="107219662"/>
<protein>
    <recommendedName>
        <fullName evidence="2">Partner of Y14 and mago</fullName>
    </recommendedName>
</protein>
<evidence type="ECO:0000256" key="2">
    <source>
        <dbReference type="ARBA" id="ARBA00018898"/>
    </source>
</evidence>
<dbReference type="InParanoid" id="A0A6J0BI53"/>
<dbReference type="AlphaFoldDB" id="A0A6J0BI53"/>